<evidence type="ECO:0008006" key="3">
    <source>
        <dbReference type="Google" id="ProtNLM"/>
    </source>
</evidence>
<accession>A0ABD0R593</accession>
<comment type="caution">
    <text evidence="1">The sequence shown here is derived from an EMBL/GenBank/DDBJ whole genome shotgun (WGS) entry which is preliminary data.</text>
</comment>
<evidence type="ECO:0000313" key="2">
    <source>
        <dbReference type="Proteomes" id="UP001529510"/>
    </source>
</evidence>
<organism evidence="1 2">
    <name type="scientific">Cirrhinus mrigala</name>
    <name type="common">Mrigala</name>
    <dbReference type="NCBI Taxonomy" id="683832"/>
    <lineage>
        <taxon>Eukaryota</taxon>
        <taxon>Metazoa</taxon>
        <taxon>Chordata</taxon>
        <taxon>Craniata</taxon>
        <taxon>Vertebrata</taxon>
        <taxon>Euteleostomi</taxon>
        <taxon>Actinopterygii</taxon>
        <taxon>Neopterygii</taxon>
        <taxon>Teleostei</taxon>
        <taxon>Ostariophysi</taxon>
        <taxon>Cypriniformes</taxon>
        <taxon>Cyprinidae</taxon>
        <taxon>Labeoninae</taxon>
        <taxon>Labeonini</taxon>
        <taxon>Cirrhinus</taxon>
    </lineage>
</organism>
<feature type="non-terminal residue" evidence="1">
    <location>
        <position position="1"/>
    </location>
</feature>
<protein>
    <recommendedName>
        <fullName evidence="3">Dehydrogenase E1 component domain-containing protein</fullName>
    </recommendedName>
</protein>
<gene>
    <name evidence="1" type="ORF">M9458_011975</name>
</gene>
<name>A0ABD0R593_CIRMR</name>
<dbReference type="EMBL" id="JAMKFB020000005">
    <property type="protein sequence ID" value="KAL0193679.1"/>
    <property type="molecule type" value="Genomic_DNA"/>
</dbReference>
<evidence type="ECO:0000313" key="1">
    <source>
        <dbReference type="EMBL" id="KAL0193679.1"/>
    </source>
</evidence>
<keyword evidence="2" id="KW-1185">Reference proteome</keyword>
<dbReference type="Gene3D" id="3.40.50.970">
    <property type="match status" value="1"/>
</dbReference>
<dbReference type="Proteomes" id="UP001529510">
    <property type="component" value="Unassembled WGS sequence"/>
</dbReference>
<proteinExistence type="predicted"/>
<sequence length="54" mass="6125">EIDVEVRKEIEDAAQFATTDPEPPLDDLCNHIFYNDPPLEVRGTNPWAKLKSVS</sequence>
<dbReference type="AlphaFoldDB" id="A0ABD0R593"/>
<reference evidence="1 2" key="1">
    <citation type="submission" date="2024-05" db="EMBL/GenBank/DDBJ databases">
        <title>Genome sequencing and assembly of Indian major carp, Cirrhinus mrigala (Hamilton, 1822).</title>
        <authorList>
            <person name="Mohindra V."/>
            <person name="Chowdhury L.M."/>
            <person name="Lal K."/>
            <person name="Jena J.K."/>
        </authorList>
    </citation>
    <scope>NUCLEOTIDE SEQUENCE [LARGE SCALE GENOMIC DNA]</scope>
    <source>
        <strain evidence="1">CM1030</strain>
        <tissue evidence="1">Blood</tissue>
    </source>
</reference>